<dbReference type="Proteomes" id="UP000261105">
    <property type="component" value="Unassembled WGS sequence"/>
</dbReference>
<dbReference type="AlphaFoldDB" id="A0A3E5EPE7"/>
<evidence type="ECO:0000313" key="1">
    <source>
        <dbReference type="EMBL" id="RGN90603.1"/>
    </source>
</evidence>
<dbReference type="EMBL" id="QSUZ01000001">
    <property type="protein sequence ID" value="RGN90603.1"/>
    <property type="molecule type" value="Genomic_DNA"/>
</dbReference>
<evidence type="ECO:0000313" key="2">
    <source>
        <dbReference type="Proteomes" id="UP000261105"/>
    </source>
</evidence>
<organism evidence="1 2">
    <name type="scientific">Blautia obeum</name>
    <dbReference type="NCBI Taxonomy" id="40520"/>
    <lineage>
        <taxon>Bacteria</taxon>
        <taxon>Bacillati</taxon>
        <taxon>Bacillota</taxon>
        <taxon>Clostridia</taxon>
        <taxon>Lachnospirales</taxon>
        <taxon>Lachnospiraceae</taxon>
        <taxon>Blautia</taxon>
    </lineage>
</organism>
<accession>A0A3E5EPE7</accession>
<reference evidence="1 2" key="1">
    <citation type="submission" date="2018-08" db="EMBL/GenBank/DDBJ databases">
        <title>A genome reference for cultivated species of the human gut microbiota.</title>
        <authorList>
            <person name="Zou Y."/>
            <person name="Xue W."/>
            <person name="Luo G."/>
        </authorList>
    </citation>
    <scope>NUCLEOTIDE SEQUENCE [LARGE SCALE GENOMIC DNA]</scope>
    <source>
        <strain evidence="1 2">OM03-6</strain>
    </source>
</reference>
<proteinExistence type="predicted"/>
<protein>
    <submittedName>
        <fullName evidence="1">Uncharacterized protein</fullName>
    </submittedName>
</protein>
<sequence>MKNSNTITTSQNIEVYENKIWLLVDEYINTVLCIHQEDYDSIEKYKKDIANNRIDMFFYIADRIEKPSNNDIELLDSIFNIYIRVCGRYGISPTLQMFGILVGINNMTFSDWANGDYRTASTHGITVKKWKETCGAFALDKLHNQDGTNANLIFACKVAYGMAETAPIPAGQQQGIPQQTAQQIADKYKDVLELPEMEKPEL</sequence>
<gene>
    <name evidence="1" type="ORF">DXB38_01045</name>
</gene>
<comment type="caution">
    <text evidence="1">The sequence shown here is derived from an EMBL/GenBank/DDBJ whole genome shotgun (WGS) entry which is preliminary data.</text>
</comment>
<name>A0A3E5EPE7_9FIRM</name>